<feature type="transmembrane region" description="Helical" evidence="8">
    <location>
        <begin position="76"/>
        <end position="103"/>
    </location>
</feature>
<dbReference type="GO" id="GO:0005886">
    <property type="term" value="C:plasma membrane"/>
    <property type="evidence" value="ECO:0007669"/>
    <property type="project" value="UniProtKB-SubCell"/>
</dbReference>
<feature type="transmembrane region" description="Helical" evidence="8">
    <location>
        <begin position="444"/>
        <end position="463"/>
    </location>
</feature>
<dbReference type="Proteomes" id="UP000033519">
    <property type="component" value="Unassembled WGS sequence"/>
</dbReference>
<keyword evidence="6 8" id="KW-0472">Membrane</keyword>
<evidence type="ECO:0000313" key="11">
    <source>
        <dbReference type="EMBL" id="SFC96419.1"/>
    </source>
</evidence>
<evidence type="ECO:0000313" key="10">
    <source>
        <dbReference type="EMBL" id="KKC34116.1"/>
    </source>
</evidence>
<evidence type="ECO:0000259" key="9">
    <source>
        <dbReference type="Pfam" id="PF00361"/>
    </source>
</evidence>
<feature type="transmembrane region" description="Helical" evidence="8">
    <location>
        <begin position="210"/>
        <end position="229"/>
    </location>
</feature>
<evidence type="ECO:0000256" key="2">
    <source>
        <dbReference type="ARBA" id="ARBA00005346"/>
    </source>
</evidence>
<reference evidence="10 12" key="1">
    <citation type="submission" date="2015-03" db="EMBL/GenBank/DDBJ databases">
        <authorList>
            <person name="Lepp D."/>
            <person name="Hassan Y.I."/>
            <person name="Li X.-Z."/>
            <person name="Zhou T."/>
        </authorList>
    </citation>
    <scope>NUCLEOTIDE SEQUENCE [LARGE SCALE GENOMIC DNA]</scope>
    <source>
        <strain evidence="10 12">Cr7-05</strain>
    </source>
</reference>
<evidence type="ECO:0000256" key="4">
    <source>
        <dbReference type="ARBA" id="ARBA00022692"/>
    </source>
</evidence>
<evidence type="ECO:0000256" key="7">
    <source>
        <dbReference type="RuleBase" id="RU000320"/>
    </source>
</evidence>
<evidence type="ECO:0000256" key="5">
    <source>
        <dbReference type="ARBA" id="ARBA00022989"/>
    </source>
</evidence>
<feature type="transmembrane region" description="Helical" evidence="8">
    <location>
        <begin position="390"/>
        <end position="413"/>
    </location>
</feature>
<dbReference type="AlphaFoldDB" id="A0A0F5Q0G2"/>
<protein>
    <submittedName>
        <fullName evidence="10">Monovalent cation/H+ antiporter subunit D</fullName>
    </submittedName>
    <submittedName>
        <fullName evidence="11">Multicomponent K+:H+ antiporter subunit D</fullName>
    </submittedName>
</protein>
<proteinExistence type="inferred from homology"/>
<feature type="transmembrane region" description="Helical" evidence="8">
    <location>
        <begin position="6"/>
        <end position="26"/>
    </location>
</feature>
<gene>
    <name evidence="11" type="ORF">SAMN04488059_1168</name>
    <name evidence="10" type="ORF">WH91_04675</name>
</gene>
<feature type="domain" description="NADH:quinone oxidoreductase/Mrp antiporter transmembrane" evidence="9">
    <location>
        <begin position="134"/>
        <end position="438"/>
    </location>
</feature>
<feature type="transmembrane region" description="Helical" evidence="8">
    <location>
        <begin position="138"/>
        <end position="157"/>
    </location>
</feature>
<reference evidence="11 13" key="2">
    <citation type="submission" date="2016-10" db="EMBL/GenBank/DDBJ databases">
        <authorList>
            <person name="de Groot N.N."/>
        </authorList>
    </citation>
    <scope>NUCLEOTIDE SEQUENCE [LARGE SCALE GENOMIC DNA]</scope>
    <source>
        <strain evidence="11 13">CGMCC 1.10210</strain>
    </source>
</reference>
<dbReference type="Proteomes" id="UP000182258">
    <property type="component" value="Unassembled WGS sequence"/>
</dbReference>
<dbReference type="PANTHER" id="PTHR42703">
    <property type="entry name" value="NADH DEHYDROGENASE"/>
    <property type="match status" value="1"/>
</dbReference>
<evidence type="ECO:0000313" key="12">
    <source>
        <dbReference type="Proteomes" id="UP000033519"/>
    </source>
</evidence>
<comment type="similarity">
    <text evidence="2">Belongs to the CPA3 antiporters (TC 2.A.63) subunit D family.</text>
</comment>
<keyword evidence="4 7" id="KW-0812">Transmembrane</keyword>
<feature type="transmembrane region" description="Helical" evidence="8">
    <location>
        <begin position="284"/>
        <end position="303"/>
    </location>
</feature>
<feature type="transmembrane region" description="Helical" evidence="8">
    <location>
        <begin position="310"/>
        <end position="332"/>
    </location>
</feature>
<feature type="transmembrane region" description="Helical" evidence="8">
    <location>
        <begin position="35"/>
        <end position="56"/>
    </location>
</feature>
<dbReference type="EMBL" id="FOMB01000016">
    <property type="protein sequence ID" value="SFC96419.1"/>
    <property type="molecule type" value="Genomic_DNA"/>
</dbReference>
<dbReference type="InterPro" id="IPR001750">
    <property type="entry name" value="ND/Mrp_TM"/>
</dbReference>
<dbReference type="PANTHER" id="PTHR42703:SF1">
    <property type="entry name" value="NA(+)_H(+) ANTIPORTER SUBUNIT D1"/>
    <property type="match status" value="1"/>
</dbReference>
<dbReference type="InterPro" id="IPR050586">
    <property type="entry name" value="CPA3_Na-H_Antiporter_D"/>
</dbReference>
<organism evidence="11 13">
    <name type="scientific">Devosia psychrophila</name>
    <dbReference type="NCBI Taxonomy" id="728005"/>
    <lineage>
        <taxon>Bacteria</taxon>
        <taxon>Pseudomonadati</taxon>
        <taxon>Pseudomonadota</taxon>
        <taxon>Alphaproteobacteria</taxon>
        <taxon>Hyphomicrobiales</taxon>
        <taxon>Devosiaceae</taxon>
        <taxon>Devosia</taxon>
    </lineage>
</organism>
<name>A0A0F5Q0G2_9HYPH</name>
<accession>A0A0F5Q0G2</accession>
<comment type="subcellular location">
    <subcellularLocation>
        <location evidence="1">Cell membrane</location>
        <topology evidence="1">Multi-pass membrane protein</topology>
    </subcellularLocation>
    <subcellularLocation>
        <location evidence="7">Membrane</location>
        <topology evidence="7">Multi-pass membrane protein</topology>
    </subcellularLocation>
</comment>
<feature type="transmembrane region" description="Helical" evidence="8">
    <location>
        <begin position="241"/>
        <end position="264"/>
    </location>
</feature>
<evidence type="ECO:0000256" key="3">
    <source>
        <dbReference type="ARBA" id="ARBA00022475"/>
    </source>
</evidence>
<dbReference type="NCBIfam" id="NF009309">
    <property type="entry name" value="PRK12666.1"/>
    <property type="match status" value="1"/>
</dbReference>
<evidence type="ECO:0000256" key="6">
    <source>
        <dbReference type="ARBA" id="ARBA00023136"/>
    </source>
</evidence>
<keyword evidence="12" id="KW-1185">Reference proteome</keyword>
<keyword evidence="5 8" id="KW-1133">Transmembrane helix</keyword>
<evidence type="ECO:0000256" key="8">
    <source>
        <dbReference type="SAM" id="Phobius"/>
    </source>
</evidence>
<sequence length="539" mass="56317">MNTLLDHLVVLPILLPLAAGALMLMFDDRQRVTKAFINVFATALHLVICVMLVVQAANPTDLLAASYPIGNWPVPFGIVLVADRLSAMMVLLASVLGISALVYSLARWHAAGPNFHTLFQFLLMGLNGAFLTGDIFNLFVFFEVMLAASYGLALHGLGLARIKAGLHYVAVNLGASFLFLIGAALIYGVTGTLNMADLASKVATIPELDRGLLEAGAAFLGLAFLLKAGMWPLGFWLPTTYAAASAPVAAVFAIMTKVGVYAVLRLSTLAFGIEAGASAGLGQTVLQIGGMATIAFGAVGVLASQTTARLAGYCVLVSSGTLLAAIGMGNAFVTGGALYYLVISTLAISAFFLIVELLERIRIAGADVLAITLEAYGDDEEDIENDEIGLAIPGALTMLGICFALCVLLLAGLPPLAGFLGKFAIISALFNPHGLTEAAIITPASWWLASLMIFSGFAALVALTRTGISTFWATMSDTPAPVRVIEIAPILLLLGLTVVMTVLAGPVMDYMYVMAENLHSPAIEIGNILATPLVGEVLP</sequence>
<evidence type="ECO:0000256" key="1">
    <source>
        <dbReference type="ARBA" id="ARBA00004651"/>
    </source>
</evidence>
<feature type="transmembrane region" description="Helical" evidence="8">
    <location>
        <begin position="169"/>
        <end position="190"/>
    </location>
</feature>
<dbReference type="EMBL" id="LAPV01000059">
    <property type="protein sequence ID" value="KKC34116.1"/>
    <property type="molecule type" value="Genomic_DNA"/>
</dbReference>
<dbReference type="STRING" id="728005.SAMN04488059_1168"/>
<dbReference type="OrthoDB" id="9768329at2"/>
<dbReference type="PATRIC" id="fig|728005.3.peg.3332"/>
<feature type="transmembrane region" description="Helical" evidence="8">
    <location>
        <begin position="484"/>
        <end position="504"/>
    </location>
</feature>
<feature type="transmembrane region" description="Helical" evidence="8">
    <location>
        <begin position="338"/>
        <end position="358"/>
    </location>
</feature>
<dbReference type="Pfam" id="PF00361">
    <property type="entry name" value="Proton_antipo_M"/>
    <property type="match status" value="1"/>
</dbReference>
<evidence type="ECO:0000313" key="13">
    <source>
        <dbReference type="Proteomes" id="UP000182258"/>
    </source>
</evidence>
<keyword evidence="3" id="KW-1003">Cell membrane</keyword>